<dbReference type="EMBL" id="JAVRBG010000012">
    <property type="protein sequence ID" value="MDT0295351.1"/>
    <property type="molecule type" value="Genomic_DNA"/>
</dbReference>
<organism evidence="1 2">
    <name type="scientific">Mesonia ostreae</name>
    <dbReference type="NCBI Taxonomy" id="861110"/>
    <lineage>
        <taxon>Bacteria</taxon>
        <taxon>Pseudomonadati</taxon>
        <taxon>Bacteroidota</taxon>
        <taxon>Flavobacteriia</taxon>
        <taxon>Flavobacteriales</taxon>
        <taxon>Flavobacteriaceae</taxon>
        <taxon>Mesonia</taxon>
    </lineage>
</organism>
<dbReference type="SUPFAM" id="SSF52266">
    <property type="entry name" value="SGNH hydrolase"/>
    <property type="match status" value="1"/>
</dbReference>
<evidence type="ECO:0008006" key="3">
    <source>
        <dbReference type="Google" id="ProtNLM"/>
    </source>
</evidence>
<name>A0ABU2KKW5_9FLAO</name>
<dbReference type="RefSeq" id="WP_311402288.1">
    <property type="nucleotide sequence ID" value="NZ_JAVRBG010000012.1"/>
</dbReference>
<evidence type="ECO:0000313" key="1">
    <source>
        <dbReference type="EMBL" id="MDT0295351.1"/>
    </source>
</evidence>
<sequence length="321" mass="37435">MKLFIKSFSYFVLLFLGIILLITISTSYIEKNYSSFEFQSNLTYLVVGDSHPECAFNDSLIPNFKNIAESGEAYFYNYSKIKPVILQNPSIKVVFIEYTNNQINDYMNERIWADAYISDRYPRYSSFMNLEENLMLFKNNPSAYTNALSLSIRKKSVRIFKNDLDFSTKIGGYLYLKRDKTDSIINSRTKLKDTASSVTPDTIDISEANLSYLDEIIRFCKINDKKVILIRSPQHKKYAGYMNEEKYKQILNTRYADLEYLDFSNFPLSNSEFGDLTHLNYKGAAIFSEWFANLMNNGLLEKEDKQDYIDQKIKEQARTAL</sequence>
<protein>
    <recommendedName>
        <fullName evidence="3">SGNH/GDSL hydrolase family protein</fullName>
    </recommendedName>
</protein>
<keyword evidence="2" id="KW-1185">Reference proteome</keyword>
<evidence type="ECO:0000313" key="2">
    <source>
        <dbReference type="Proteomes" id="UP001182991"/>
    </source>
</evidence>
<reference evidence="2" key="1">
    <citation type="submission" date="2023-07" db="EMBL/GenBank/DDBJ databases">
        <title>Isolating and identifying novel microbial strains from the Mariana Trench.</title>
        <authorList>
            <person name="Fu H."/>
        </authorList>
    </citation>
    <scope>NUCLEOTIDE SEQUENCE [LARGE SCALE GENOMIC DNA]</scope>
    <source>
        <strain evidence="2">T-y2</strain>
    </source>
</reference>
<proteinExistence type="predicted"/>
<dbReference type="Proteomes" id="UP001182991">
    <property type="component" value="Unassembled WGS sequence"/>
</dbReference>
<gene>
    <name evidence="1" type="ORF">RLT85_12000</name>
</gene>
<comment type="caution">
    <text evidence="1">The sequence shown here is derived from an EMBL/GenBank/DDBJ whole genome shotgun (WGS) entry which is preliminary data.</text>
</comment>
<accession>A0ABU2KKW5</accession>